<feature type="transmembrane region" description="Helical" evidence="12">
    <location>
        <begin position="12"/>
        <end position="30"/>
    </location>
</feature>
<dbReference type="InterPro" id="IPR003855">
    <property type="entry name" value="K+_transporter"/>
</dbReference>
<feature type="transmembrane region" description="Helical" evidence="12">
    <location>
        <begin position="147"/>
        <end position="165"/>
    </location>
</feature>
<evidence type="ECO:0000256" key="7">
    <source>
        <dbReference type="ARBA" id="ARBA00022847"/>
    </source>
</evidence>
<dbReference type="RefSeq" id="WP_029163305.1">
    <property type="nucleotide sequence ID" value="NZ_CP009933.1"/>
</dbReference>
<evidence type="ECO:0000256" key="11">
    <source>
        <dbReference type="ARBA" id="ARBA00023136"/>
    </source>
</evidence>
<evidence type="ECO:0000256" key="9">
    <source>
        <dbReference type="ARBA" id="ARBA00022989"/>
    </source>
</evidence>
<sequence>MKKLIKDKQKQIPLRFEYVLIALGIVYGDIGTSPLYVMKAIVSGNGGLATLDDNFIIGALSLIIWTVTLLTTVKYVMVAMQADNHGEGGIFSLYSLVMKRAKWLVIPAIIGGAALLADGVLTPAVTVTSAIEGLRGIPLLSDFIGEGQGTILLITIFIISSLFLVQRSGTSLIGKAFGPIMALWFAFLGVIGILSIRFNPHVLLALNPLRGIQLLFSSYNKAGFMILGSVFLATTGAEALYSDMGHVGKLNIYGSWPYVKICLILNYLGQGAWLMQARLHPQNYPVTELNPFFSMMPNSLQLFAVVLSTLAAIIASQALITGSFTLVSEAIHLGLMPHLQIQYPSKIKGQIYIPKVNNILWISCIGVVLFFKSSGRMEAAYGLAITATMLMTTLLLFQYLRSKNVPNIFSVPFLVFFGALETSFLLSSATKFMHGGYVAVLLALALFTVMLTWHKGYQIEQKQSKLFPAKRFVNQLRQLRENITIPYTACNLVYLTSNGNMNHLERDVLYSILDKRPKRAQIYWFIHIEVADKPYTREYRIQNFGTDFCFKVQLKLGFKVEQRINVYMRQIIHDLMKSGEIKPQSQVYSLYDERNVGDFMFVFIRKTLDPDSDISGIDRAFMRLKYNINNYTGSPVRWFGLENASTIEESVPLFMKSKETDLLTRMDNKVTYHDIREKKNA</sequence>
<evidence type="ECO:0000256" key="5">
    <source>
        <dbReference type="ARBA" id="ARBA00022538"/>
    </source>
</evidence>
<feature type="transmembrane region" description="Helical" evidence="12">
    <location>
        <begin position="218"/>
        <end position="241"/>
    </location>
</feature>
<evidence type="ECO:0000256" key="3">
    <source>
        <dbReference type="ARBA" id="ARBA00022448"/>
    </source>
</evidence>
<keyword evidence="16" id="KW-1185">Reference proteome</keyword>
<dbReference type="InterPro" id="IPR023051">
    <property type="entry name" value="Kup"/>
</dbReference>
<accession>A0A0E3JS72</accession>
<dbReference type="Pfam" id="PF22776">
    <property type="entry name" value="K_trans_C"/>
    <property type="match status" value="1"/>
</dbReference>
<evidence type="ECO:0000313" key="16">
    <source>
        <dbReference type="Proteomes" id="UP000033115"/>
    </source>
</evidence>
<feature type="transmembrane region" description="Helical" evidence="12">
    <location>
        <begin position="432"/>
        <end position="453"/>
    </location>
</feature>
<evidence type="ECO:0000259" key="14">
    <source>
        <dbReference type="Pfam" id="PF22776"/>
    </source>
</evidence>
<evidence type="ECO:0000313" key="15">
    <source>
        <dbReference type="EMBL" id="AKA72117.1"/>
    </source>
</evidence>
<feature type="transmembrane region" description="Helical" evidence="12">
    <location>
        <begin position="379"/>
        <end position="400"/>
    </location>
</feature>
<evidence type="ECO:0000256" key="2">
    <source>
        <dbReference type="ARBA" id="ARBA00007019"/>
    </source>
</evidence>
<dbReference type="EMBL" id="CP009933">
    <property type="protein sequence ID" value="AKA72117.1"/>
    <property type="molecule type" value="Genomic_DNA"/>
</dbReference>
<comment type="function">
    <text evidence="12">Transport of potassium into the cell. Likely operates as a K(+):H(+) symporter.</text>
</comment>
<evidence type="ECO:0000256" key="8">
    <source>
        <dbReference type="ARBA" id="ARBA00022958"/>
    </source>
</evidence>
<keyword evidence="10 12" id="KW-0406">Ion transport</keyword>
<comment type="catalytic activity">
    <reaction evidence="12">
        <text>K(+)(in) + H(+)(in) = K(+)(out) + H(+)(out)</text>
        <dbReference type="Rhea" id="RHEA:28490"/>
        <dbReference type="ChEBI" id="CHEBI:15378"/>
        <dbReference type="ChEBI" id="CHEBI:29103"/>
    </reaction>
</comment>
<dbReference type="GO" id="GO:0015079">
    <property type="term" value="F:potassium ion transmembrane transporter activity"/>
    <property type="evidence" value="ECO:0007669"/>
    <property type="project" value="UniProtKB-UniRule"/>
</dbReference>
<dbReference type="InterPro" id="IPR053952">
    <property type="entry name" value="K_trans_C"/>
</dbReference>
<feature type="transmembrane region" description="Helical" evidence="12">
    <location>
        <begin position="177"/>
        <end position="198"/>
    </location>
</feature>
<feature type="transmembrane region" description="Helical" evidence="12">
    <location>
        <begin position="407"/>
        <end position="426"/>
    </location>
</feature>
<dbReference type="PANTHER" id="PTHR30540:SF79">
    <property type="entry name" value="LOW AFFINITY POTASSIUM TRANSPORT SYSTEM PROTEIN KUP"/>
    <property type="match status" value="1"/>
</dbReference>
<evidence type="ECO:0000256" key="6">
    <source>
        <dbReference type="ARBA" id="ARBA00022692"/>
    </source>
</evidence>
<feature type="transmembrane region" description="Helical" evidence="12">
    <location>
        <begin position="356"/>
        <end position="373"/>
    </location>
</feature>
<organism evidence="15 16">
    <name type="scientific">Clostridium scatologenes</name>
    <dbReference type="NCBI Taxonomy" id="1548"/>
    <lineage>
        <taxon>Bacteria</taxon>
        <taxon>Bacillati</taxon>
        <taxon>Bacillota</taxon>
        <taxon>Clostridia</taxon>
        <taxon>Eubacteriales</taxon>
        <taxon>Clostridiaceae</taxon>
        <taxon>Clostridium</taxon>
    </lineage>
</organism>
<dbReference type="Pfam" id="PF02705">
    <property type="entry name" value="K_trans"/>
    <property type="match status" value="1"/>
</dbReference>
<dbReference type="KEGG" id="csq:CSCA_4992"/>
<keyword evidence="8 12" id="KW-0630">Potassium</keyword>
<comment type="similarity">
    <text evidence="2 12">Belongs to the HAK/KUP transporter (TC 2.A.72) family.</text>
</comment>
<keyword evidence="3 12" id="KW-0813">Transport</keyword>
<protein>
    <recommendedName>
        <fullName evidence="12">Probable potassium transport system protein Kup</fullName>
    </recommendedName>
</protein>
<dbReference type="HAMAP" id="MF_01522">
    <property type="entry name" value="Kup"/>
    <property type="match status" value="1"/>
</dbReference>
<feature type="domain" description="K+ potassium transporter C-terminal" evidence="14">
    <location>
        <begin position="492"/>
        <end position="648"/>
    </location>
</feature>
<keyword evidence="6 12" id="KW-0812">Transmembrane</keyword>
<feature type="transmembrane region" description="Helical" evidence="12">
    <location>
        <begin position="103"/>
        <end position="127"/>
    </location>
</feature>
<reference evidence="15 16" key="1">
    <citation type="journal article" date="2015" name="J. Biotechnol.">
        <title>Complete genome sequence of a malodorant-producing acetogen, Clostridium scatologenes ATCC 25775(T).</title>
        <authorList>
            <person name="Zhu Z."/>
            <person name="Guo T."/>
            <person name="Zheng H."/>
            <person name="Song T."/>
            <person name="Ouyang P."/>
            <person name="Xie J."/>
        </authorList>
    </citation>
    <scope>NUCLEOTIDE SEQUENCE [LARGE SCALE GENOMIC DNA]</scope>
    <source>
        <strain evidence="15 16">ATCC 25775</strain>
    </source>
</reference>
<keyword evidence="5 12" id="KW-0633">Potassium transport</keyword>
<dbReference type="PANTHER" id="PTHR30540">
    <property type="entry name" value="OSMOTIC STRESS POTASSIUM TRANSPORTER"/>
    <property type="match status" value="1"/>
</dbReference>
<dbReference type="GO" id="GO:0015293">
    <property type="term" value="F:symporter activity"/>
    <property type="evidence" value="ECO:0007669"/>
    <property type="project" value="UniProtKB-UniRule"/>
</dbReference>
<feature type="transmembrane region" description="Helical" evidence="12">
    <location>
        <begin position="55"/>
        <end position="77"/>
    </location>
</feature>
<dbReference type="InterPro" id="IPR053951">
    <property type="entry name" value="K_trans_N"/>
</dbReference>
<feature type="transmembrane region" description="Helical" evidence="12">
    <location>
        <begin position="302"/>
        <end position="335"/>
    </location>
</feature>
<keyword evidence="9 12" id="KW-1133">Transmembrane helix</keyword>
<dbReference type="Proteomes" id="UP000033115">
    <property type="component" value="Chromosome"/>
</dbReference>
<evidence type="ECO:0000256" key="4">
    <source>
        <dbReference type="ARBA" id="ARBA00022475"/>
    </source>
</evidence>
<evidence type="ECO:0000256" key="10">
    <source>
        <dbReference type="ARBA" id="ARBA00023065"/>
    </source>
</evidence>
<evidence type="ECO:0000256" key="1">
    <source>
        <dbReference type="ARBA" id="ARBA00004141"/>
    </source>
</evidence>
<keyword evidence="11 12" id="KW-0472">Membrane</keyword>
<comment type="subcellular location">
    <subcellularLocation>
        <location evidence="12">Cell membrane</location>
        <topology evidence="12">Multi-pass membrane protein</topology>
    </subcellularLocation>
    <subcellularLocation>
        <location evidence="1">Membrane</location>
        <topology evidence="1">Multi-pass membrane protein</topology>
    </subcellularLocation>
</comment>
<name>A0A0E3JS72_CLOSL</name>
<keyword evidence="7 12" id="KW-0769">Symport</keyword>
<dbReference type="HOGENOM" id="CLU_008142_4_1_9"/>
<gene>
    <name evidence="12" type="primary">kup</name>
    <name evidence="15" type="ORF">CSCA_4992</name>
</gene>
<feature type="domain" description="K+ potassium transporter integral membrane" evidence="13">
    <location>
        <begin position="19"/>
        <end position="465"/>
    </location>
</feature>
<proteinExistence type="inferred from homology"/>
<evidence type="ECO:0000259" key="13">
    <source>
        <dbReference type="Pfam" id="PF02705"/>
    </source>
</evidence>
<keyword evidence="4 12" id="KW-1003">Cell membrane</keyword>
<dbReference type="GO" id="GO:0005886">
    <property type="term" value="C:plasma membrane"/>
    <property type="evidence" value="ECO:0007669"/>
    <property type="project" value="UniProtKB-SubCell"/>
</dbReference>
<dbReference type="AlphaFoldDB" id="A0A0E3JS72"/>
<evidence type="ECO:0000256" key="12">
    <source>
        <dbReference type="HAMAP-Rule" id="MF_01522"/>
    </source>
</evidence>